<sequence>VLGSIRSRRNVANWLPLFHSDTRANLRGRGHTLICPVSLRGHGSEHGWKRRRVVNGWWSVSTVLRSPMLAIHRPLISVWWITRYAVYHGSVSHSSRKSHLHSDREVVAATRRGEVHGL</sequence>
<reference evidence="1" key="1">
    <citation type="submission" date="2020-06" db="EMBL/GenBank/DDBJ databases">
        <title>WGS assembly of Ceratodon purpureus strain R40.</title>
        <authorList>
            <person name="Carey S.B."/>
            <person name="Jenkins J."/>
            <person name="Shu S."/>
            <person name="Lovell J.T."/>
            <person name="Sreedasyam A."/>
            <person name="Maumus F."/>
            <person name="Tiley G.P."/>
            <person name="Fernandez-Pozo N."/>
            <person name="Barry K."/>
            <person name="Chen C."/>
            <person name="Wang M."/>
            <person name="Lipzen A."/>
            <person name="Daum C."/>
            <person name="Saski C.A."/>
            <person name="Payton A.C."/>
            <person name="Mcbreen J.C."/>
            <person name="Conrad R.E."/>
            <person name="Kollar L.M."/>
            <person name="Olsson S."/>
            <person name="Huttunen S."/>
            <person name="Landis J.B."/>
            <person name="Wickett N.J."/>
            <person name="Johnson M.G."/>
            <person name="Rensing S.A."/>
            <person name="Grimwood J."/>
            <person name="Schmutz J."/>
            <person name="Mcdaniel S.F."/>
        </authorList>
    </citation>
    <scope>NUCLEOTIDE SEQUENCE</scope>
    <source>
        <strain evidence="1">R40</strain>
    </source>
</reference>
<evidence type="ECO:0000313" key="2">
    <source>
        <dbReference type="Proteomes" id="UP000822688"/>
    </source>
</evidence>
<feature type="non-terminal residue" evidence="1">
    <location>
        <position position="1"/>
    </location>
</feature>
<evidence type="ECO:0000313" key="1">
    <source>
        <dbReference type="EMBL" id="KAG0590453.1"/>
    </source>
</evidence>
<feature type="non-terminal residue" evidence="1">
    <location>
        <position position="118"/>
    </location>
</feature>
<gene>
    <name evidence="1" type="ORF">KC19_1G100900</name>
</gene>
<dbReference type="Proteomes" id="UP000822688">
    <property type="component" value="Chromosome 1"/>
</dbReference>
<keyword evidence="2" id="KW-1185">Reference proteome</keyword>
<proteinExistence type="predicted"/>
<comment type="caution">
    <text evidence="1">The sequence shown here is derived from an EMBL/GenBank/DDBJ whole genome shotgun (WGS) entry which is preliminary data.</text>
</comment>
<organism evidence="1 2">
    <name type="scientific">Ceratodon purpureus</name>
    <name type="common">Fire moss</name>
    <name type="synonym">Dicranum purpureum</name>
    <dbReference type="NCBI Taxonomy" id="3225"/>
    <lineage>
        <taxon>Eukaryota</taxon>
        <taxon>Viridiplantae</taxon>
        <taxon>Streptophyta</taxon>
        <taxon>Embryophyta</taxon>
        <taxon>Bryophyta</taxon>
        <taxon>Bryophytina</taxon>
        <taxon>Bryopsida</taxon>
        <taxon>Dicranidae</taxon>
        <taxon>Pseudoditrichales</taxon>
        <taxon>Ditrichaceae</taxon>
        <taxon>Ceratodon</taxon>
    </lineage>
</organism>
<dbReference type="EMBL" id="CM026421">
    <property type="protein sequence ID" value="KAG0590453.1"/>
    <property type="molecule type" value="Genomic_DNA"/>
</dbReference>
<dbReference type="AlphaFoldDB" id="A0A8T0J6K9"/>
<protein>
    <submittedName>
        <fullName evidence="1">Uncharacterized protein</fullName>
    </submittedName>
</protein>
<name>A0A8T0J6K9_CERPU</name>
<accession>A0A8T0J6K9</accession>